<keyword evidence="1" id="KW-0472">Membrane</keyword>
<dbReference type="KEGG" id="cqi:110716949"/>
<dbReference type="RefSeq" id="XP_021751293.1">
    <property type="nucleotide sequence ID" value="XM_021895601.1"/>
</dbReference>
<reference evidence="2" key="2">
    <citation type="submission" date="2021-03" db="UniProtKB">
        <authorList>
            <consortium name="EnsemblPlants"/>
        </authorList>
    </citation>
    <scope>IDENTIFICATION</scope>
</reference>
<dbReference type="EnsemblPlants" id="AUR62027397-RA">
    <property type="protein sequence ID" value="AUR62027397-RA:cds"/>
    <property type="gene ID" value="AUR62027397"/>
</dbReference>
<evidence type="ECO:0000256" key="1">
    <source>
        <dbReference type="SAM" id="Phobius"/>
    </source>
</evidence>
<name>A0A803MD54_CHEQI</name>
<dbReference type="Gramene" id="AUR62027397-RA">
    <property type="protein sequence ID" value="AUR62027397-RA:cds"/>
    <property type="gene ID" value="AUR62027397"/>
</dbReference>
<reference evidence="2" key="1">
    <citation type="journal article" date="2017" name="Nature">
        <title>The genome of Chenopodium quinoa.</title>
        <authorList>
            <person name="Jarvis D.E."/>
            <person name="Ho Y.S."/>
            <person name="Lightfoot D.J."/>
            <person name="Schmoeckel S.M."/>
            <person name="Li B."/>
            <person name="Borm T.J.A."/>
            <person name="Ohyanagi H."/>
            <person name="Mineta K."/>
            <person name="Michell C.T."/>
            <person name="Saber N."/>
            <person name="Kharbatia N.M."/>
            <person name="Rupper R.R."/>
            <person name="Sharp A.R."/>
            <person name="Dally N."/>
            <person name="Boughton B.A."/>
            <person name="Woo Y.H."/>
            <person name="Gao G."/>
            <person name="Schijlen E.G.W.M."/>
            <person name="Guo X."/>
            <person name="Momin A.A."/>
            <person name="Negrao S."/>
            <person name="Al-Babili S."/>
            <person name="Gehring C."/>
            <person name="Roessner U."/>
            <person name="Jung C."/>
            <person name="Murphy K."/>
            <person name="Arold S.T."/>
            <person name="Gojobori T."/>
            <person name="van der Linden C.G."/>
            <person name="van Loo E.N."/>
            <person name="Jellen E.N."/>
            <person name="Maughan P.J."/>
            <person name="Tester M."/>
        </authorList>
    </citation>
    <scope>NUCLEOTIDE SEQUENCE [LARGE SCALE GENOMIC DNA]</scope>
    <source>
        <strain evidence="2">cv. PI 614886</strain>
    </source>
</reference>
<protein>
    <submittedName>
        <fullName evidence="2">Uncharacterized protein</fullName>
    </submittedName>
</protein>
<dbReference type="Proteomes" id="UP000596660">
    <property type="component" value="Unplaced"/>
</dbReference>
<dbReference type="AlphaFoldDB" id="A0A803MD54"/>
<keyword evidence="1" id="KW-0812">Transmembrane</keyword>
<dbReference type="OrthoDB" id="542365at2759"/>
<keyword evidence="1" id="KW-1133">Transmembrane helix</keyword>
<feature type="transmembrane region" description="Helical" evidence="1">
    <location>
        <begin position="231"/>
        <end position="249"/>
    </location>
</feature>
<evidence type="ECO:0000313" key="2">
    <source>
        <dbReference type="EnsemblPlants" id="AUR62027397-RA:cds"/>
    </source>
</evidence>
<dbReference type="RefSeq" id="XP_021751294.1">
    <property type="nucleotide sequence ID" value="XM_021895602.1"/>
</dbReference>
<sequence length="374" mass="41081">MELKNDDVAILVDDKQLRRLAKLLLNREESLMANIESGPERNKYLKQCNESYDKVISLLENANDIKSKYEDHRTKAEDHKTKADVAETIHYYLKYAINMSMQCIRNCCLRASAVSKISTHYTEMAAKLLETDPGDMVEIQRLFEEAELYAKQTLETAENCRSGSARALSKIFSQSLKDTGTTFPEMLNDYKNRLGYTSIEFEELEDAQKILVYNSIITDSKRAVLPTLETLAGGAGVAVLLVCAGLMVWDIFTAEHQLEAVLTNALSAISEIGAFTVQVLVEAAVSEAVADLELGVFVVAVSGFVVGTASGLLFIAASGFLVDLIFESGGKKPPPVEGQHFYSTIMPDGMAIANQIAYDGEAQAVQAIGPKTYF</sequence>
<dbReference type="OMA" id="MQCIRNC"/>
<keyword evidence="3" id="KW-1185">Reference proteome</keyword>
<gene>
    <name evidence="2" type="primary">LOC110716949</name>
</gene>
<accession>A0A803MD54</accession>
<proteinExistence type="predicted"/>
<dbReference type="GeneID" id="110716949"/>
<feature type="transmembrane region" description="Helical" evidence="1">
    <location>
        <begin position="296"/>
        <end position="322"/>
    </location>
</feature>
<evidence type="ECO:0000313" key="3">
    <source>
        <dbReference type="Proteomes" id="UP000596660"/>
    </source>
</evidence>
<organism evidence="2 3">
    <name type="scientific">Chenopodium quinoa</name>
    <name type="common">Quinoa</name>
    <dbReference type="NCBI Taxonomy" id="63459"/>
    <lineage>
        <taxon>Eukaryota</taxon>
        <taxon>Viridiplantae</taxon>
        <taxon>Streptophyta</taxon>
        <taxon>Embryophyta</taxon>
        <taxon>Tracheophyta</taxon>
        <taxon>Spermatophyta</taxon>
        <taxon>Magnoliopsida</taxon>
        <taxon>eudicotyledons</taxon>
        <taxon>Gunneridae</taxon>
        <taxon>Pentapetalae</taxon>
        <taxon>Caryophyllales</taxon>
        <taxon>Chenopodiaceae</taxon>
        <taxon>Chenopodioideae</taxon>
        <taxon>Atripliceae</taxon>
        <taxon>Chenopodium</taxon>
    </lineage>
</organism>